<dbReference type="AlphaFoldDB" id="A0AAV4E0U4"/>
<reference evidence="1 2" key="1">
    <citation type="journal article" date="2021" name="Elife">
        <title>Chloroplast acquisition without the gene transfer in kleptoplastic sea slugs, Plakobranchus ocellatus.</title>
        <authorList>
            <person name="Maeda T."/>
            <person name="Takahashi S."/>
            <person name="Yoshida T."/>
            <person name="Shimamura S."/>
            <person name="Takaki Y."/>
            <person name="Nagai Y."/>
            <person name="Toyoda A."/>
            <person name="Suzuki Y."/>
            <person name="Arimoto A."/>
            <person name="Ishii H."/>
            <person name="Satoh N."/>
            <person name="Nishiyama T."/>
            <person name="Hasebe M."/>
            <person name="Maruyama T."/>
            <person name="Minagawa J."/>
            <person name="Obokata J."/>
            <person name="Shigenobu S."/>
        </authorList>
    </citation>
    <scope>NUCLEOTIDE SEQUENCE [LARGE SCALE GENOMIC DNA]</scope>
</reference>
<gene>
    <name evidence="1" type="ORF">PoB_007641700</name>
</gene>
<accession>A0AAV4E0U4</accession>
<evidence type="ECO:0000313" key="1">
    <source>
        <dbReference type="EMBL" id="GFO49912.1"/>
    </source>
</evidence>
<comment type="caution">
    <text evidence="1">The sequence shown here is derived from an EMBL/GenBank/DDBJ whole genome shotgun (WGS) entry which is preliminary data.</text>
</comment>
<dbReference type="EMBL" id="BLXT01008548">
    <property type="protein sequence ID" value="GFO49912.1"/>
    <property type="molecule type" value="Genomic_DNA"/>
</dbReference>
<organism evidence="1 2">
    <name type="scientific">Plakobranchus ocellatus</name>
    <dbReference type="NCBI Taxonomy" id="259542"/>
    <lineage>
        <taxon>Eukaryota</taxon>
        <taxon>Metazoa</taxon>
        <taxon>Spiralia</taxon>
        <taxon>Lophotrochozoa</taxon>
        <taxon>Mollusca</taxon>
        <taxon>Gastropoda</taxon>
        <taxon>Heterobranchia</taxon>
        <taxon>Euthyneura</taxon>
        <taxon>Panpulmonata</taxon>
        <taxon>Sacoglossa</taxon>
        <taxon>Placobranchoidea</taxon>
        <taxon>Plakobranchidae</taxon>
        <taxon>Plakobranchus</taxon>
    </lineage>
</organism>
<dbReference type="Proteomes" id="UP000735302">
    <property type="component" value="Unassembled WGS sequence"/>
</dbReference>
<proteinExistence type="predicted"/>
<evidence type="ECO:0000313" key="2">
    <source>
        <dbReference type="Proteomes" id="UP000735302"/>
    </source>
</evidence>
<name>A0AAV4E0U4_9GAST</name>
<protein>
    <submittedName>
        <fullName evidence="1">Uncharacterized protein</fullName>
    </submittedName>
</protein>
<sequence length="114" mass="12958">MQFPSTKLSLECRLGLTVKPNLSKNHWFSGTMAKVPSPAPAIEIPIDLARILSKYMFTMKTPGIRVRPRPIPIHKTYKRVVSYEWSSPYGLELCDVPPSELHEIGCLRNKHRSA</sequence>
<keyword evidence="2" id="KW-1185">Reference proteome</keyword>